<dbReference type="RefSeq" id="WP_232034873.1">
    <property type="nucleotide sequence ID" value="NZ_AP017378.1"/>
</dbReference>
<accession>A0A2Z6AWV6</accession>
<protein>
    <submittedName>
        <fullName evidence="2">CgeB family protein</fullName>
    </submittedName>
</protein>
<evidence type="ECO:0000313" key="2">
    <source>
        <dbReference type="EMBL" id="BBD07636.1"/>
    </source>
</evidence>
<dbReference type="SUPFAM" id="SSF53756">
    <property type="entry name" value="UDP-Glycosyltransferase/glycogen phosphorylase"/>
    <property type="match status" value="1"/>
</dbReference>
<organism evidence="2 3">
    <name type="scientific">Desulfovibrio ferrophilus</name>
    <dbReference type="NCBI Taxonomy" id="241368"/>
    <lineage>
        <taxon>Bacteria</taxon>
        <taxon>Pseudomonadati</taxon>
        <taxon>Thermodesulfobacteriota</taxon>
        <taxon>Desulfovibrionia</taxon>
        <taxon>Desulfovibrionales</taxon>
        <taxon>Desulfovibrionaceae</taxon>
        <taxon>Desulfovibrio</taxon>
    </lineage>
</organism>
<proteinExistence type="predicted"/>
<dbReference type="Proteomes" id="UP000269883">
    <property type="component" value="Chromosome"/>
</dbReference>
<dbReference type="EMBL" id="AP017378">
    <property type="protein sequence ID" value="BBD07636.1"/>
    <property type="molecule type" value="Genomic_DNA"/>
</dbReference>
<keyword evidence="3" id="KW-1185">Reference proteome</keyword>
<dbReference type="KEGG" id="dfl:DFE_0910"/>
<name>A0A2Z6AWV6_9BACT</name>
<reference evidence="2 3" key="1">
    <citation type="journal article" date="2018" name="Sci. Adv.">
        <title>Multi-heme cytochromes provide a pathway for survival in energy-limited environments.</title>
        <authorList>
            <person name="Deng X."/>
            <person name="Dohmae N."/>
            <person name="Nealson K.H."/>
            <person name="Hashimoto K."/>
            <person name="Okamoto A."/>
        </authorList>
    </citation>
    <scope>NUCLEOTIDE SEQUENCE [LARGE SCALE GENOMIC DNA]</scope>
    <source>
        <strain evidence="2 3">IS5</strain>
    </source>
</reference>
<evidence type="ECO:0000313" key="3">
    <source>
        <dbReference type="Proteomes" id="UP000269883"/>
    </source>
</evidence>
<dbReference type="InterPro" id="IPR055259">
    <property type="entry name" value="YkvP/CgeB_Glyco_trans-like"/>
</dbReference>
<feature type="domain" description="Spore protein YkvP/CgeB glycosyl transferase-like" evidence="1">
    <location>
        <begin position="203"/>
        <end position="351"/>
    </location>
</feature>
<dbReference type="AlphaFoldDB" id="A0A2Z6AWV6"/>
<evidence type="ECO:0000259" key="1">
    <source>
        <dbReference type="Pfam" id="PF13524"/>
    </source>
</evidence>
<sequence>MTMISDIPPARPLRVLVVLPLYGGSLPVGHSCVRALKSMGHLVDVFEAPAFHPAFTALKDLSVSSQNLGQLENGFLQVVSQAIYSKVESFEPDLVLSLAQAPLAAQTLRKLRKDGVATAMWFVEDFRIFTYWKGFAPLYDTFAIIQEDPFFEELEKVGQPNAVYLPLAADPDFHMPMELSSVDRRTFGSDVSFMGAGYPNRRQAFRQLIKYDFKIWGTEWDGDPTLERHLQFDGRRISSEECVKIFNASRINLNLHSSVQSDELVSKGDFVNPRTFELAACGAFQLVDERGLLFDMFHSDELATFDSMPDLIEKIDYYLAHPEERAEVAERGRTKVLAEHTYAHRMQTLIDFIASRRPGWPTPRRKAVDAMRDFPPELKEKLTSLLDRLDLPATVSFEDLIAVVRQQNGKLSDIETAVLFLDEWKKQYGGK</sequence>
<dbReference type="Pfam" id="PF13524">
    <property type="entry name" value="Glyco_trans_1_2"/>
    <property type="match status" value="1"/>
</dbReference>
<gene>
    <name evidence="2" type="ORF">DFE_0910</name>
</gene>